<dbReference type="Proteomes" id="UP000053477">
    <property type="component" value="Unassembled WGS sequence"/>
</dbReference>
<accession>A0A0H2S291</accession>
<name>A0A0H2S291_9AGAM</name>
<evidence type="ECO:0000313" key="2">
    <source>
        <dbReference type="EMBL" id="KLO18420.1"/>
    </source>
</evidence>
<keyword evidence="1" id="KW-0472">Membrane</keyword>
<evidence type="ECO:0000313" key="3">
    <source>
        <dbReference type="Proteomes" id="UP000053477"/>
    </source>
</evidence>
<keyword evidence="1" id="KW-0812">Transmembrane</keyword>
<keyword evidence="3" id="KW-1185">Reference proteome</keyword>
<evidence type="ECO:0000256" key="1">
    <source>
        <dbReference type="SAM" id="Phobius"/>
    </source>
</evidence>
<dbReference type="InParanoid" id="A0A0H2S291"/>
<gene>
    <name evidence="2" type="ORF">SCHPADRAFT_124383</name>
</gene>
<reference evidence="2 3" key="1">
    <citation type="submission" date="2015-04" db="EMBL/GenBank/DDBJ databases">
        <title>Complete genome sequence of Schizopora paradoxa KUC8140, a cosmopolitan wood degrader in East Asia.</title>
        <authorList>
            <consortium name="DOE Joint Genome Institute"/>
            <person name="Min B."/>
            <person name="Park H."/>
            <person name="Jang Y."/>
            <person name="Kim J.-J."/>
            <person name="Kim K.H."/>
            <person name="Pangilinan J."/>
            <person name="Lipzen A."/>
            <person name="Riley R."/>
            <person name="Grigoriev I.V."/>
            <person name="Spatafora J.W."/>
            <person name="Choi I.-G."/>
        </authorList>
    </citation>
    <scope>NUCLEOTIDE SEQUENCE [LARGE SCALE GENOMIC DNA]</scope>
    <source>
        <strain evidence="2 3">KUC8140</strain>
    </source>
</reference>
<sequence>MLVVEASISQLPMILFLTRLILSFTFGIMMRISMVKVHGTLCCNEVIRQSISVNVLDATGRCCTGLPFSAERCCSCGESWFVVLKFVPKSSQLPSPISQHTLILFAFPKGGALCESKTYIANDTIVDVCPRRGKVDGLARPVVVCTSTASQLSV</sequence>
<organism evidence="2 3">
    <name type="scientific">Schizopora paradoxa</name>
    <dbReference type="NCBI Taxonomy" id="27342"/>
    <lineage>
        <taxon>Eukaryota</taxon>
        <taxon>Fungi</taxon>
        <taxon>Dikarya</taxon>
        <taxon>Basidiomycota</taxon>
        <taxon>Agaricomycotina</taxon>
        <taxon>Agaricomycetes</taxon>
        <taxon>Hymenochaetales</taxon>
        <taxon>Schizoporaceae</taxon>
        <taxon>Schizopora</taxon>
    </lineage>
</organism>
<proteinExistence type="predicted"/>
<dbReference type="AlphaFoldDB" id="A0A0H2S291"/>
<dbReference type="EMBL" id="KQ085895">
    <property type="protein sequence ID" value="KLO18420.1"/>
    <property type="molecule type" value="Genomic_DNA"/>
</dbReference>
<protein>
    <submittedName>
        <fullName evidence="2">Uncharacterized protein</fullName>
    </submittedName>
</protein>
<feature type="transmembrane region" description="Helical" evidence="1">
    <location>
        <begin position="12"/>
        <end position="30"/>
    </location>
</feature>
<keyword evidence="1" id="KW-1133">Transmembrane helix</keyword>